<dbReference type="Proteomes" id="UP001139410">
    <property type="component" value="Unassembled WGS sequence"/>
</dbReference>
<feature type="compositionally biased region" description="Low complexity" evidence="1">
    <location>
        <begin position="364"/>
        <end position="374"/>
    </location>
</feature>
<proteinExistence type="predicted"/>
<sequence>MDRKFWFSAGAMAVAVSAAAYAATPAAPPPPIANYWVDVATSSGMGAGMTPGARPNMAQMMNIMQGGSSVAHALELRLASRDKAAAAPSAQHFIPPGLQMGPSLPLVTPVAAKPVRETPDTPYQYERPKGRMLIYWGCGEHVGPGQPTVIDFSKLAAGQVPPGMAAMAAMGRAATPPRPGQSASYGEWPNERDSRAVPVQGSLLGAHRIEGNYSPPIAFSLAAGQDFMPDLGLNEGAALPSGAITLGWRPASQATGYALAMFGGAENGDVIVWSSANKAAMSANLDYLPPAEVKKLVAAGAALPPTASQCLLPAEVANASPGGMIMMIGYGPEVFFAEAPKAPKWAARLRYKTTASLMRGMGSMGAMQDGQAQPGQPPKKKKKKFGLGDLLGNLPQP</sequence>
<dbReference type="AlphaFoldDB" id="A0A9X1QK47"/>
<feature type="chain" id="PRO_5040729521" evidence="2">
    <location>
        <begin position="23"/>
        <end position="397"/>
    </location>
</feature>
<feature type="region of interest" description="Disordered" evidence="1">
    <location>
        <begin position="173"/>
        <end position="192"/>
    </location>
</feature>
<evidence type="ECO:0000313" key="4">
    <source>
        <dbReference type="Proteomes" id="UP001139410"/>
    </source>
</evidence>
<evidence type="ECO:0000313" key="3">
    <source>
        <dbReference type="EMBL" id="MCF2515086.1"/>
    </source>
</evidence>
<organism evidence="3 4">
    <name type="scientific">Sphingomonas cremea</name>
    <dbReference type="NCBI Taxonomy" id="2904799"/>
    <lineage>
        <taxon>Bacteria</taxon>
        <taxon>Pseudomonadati</taxon>
        <taxon>Pseudomonadota</taxon>
        <taxon>Alphaproteobacteria</taxon>
        <taxon>Sphingomonadales</taxon>
        <taxon>Sphingomonadaceae</taxon>
        <taxon>Sphingomonas</taxon>
    </lineage>
</organism>
<keyword evidence="4" id="KW-1185">Reference proteome</keyword>
<feature type="compositionally biased region" description="Low complexity" evidence="1">
    <location>
        <begin position="387"/>
        <end position="397"/>
    </location>
</feature>
<gene>
    <name evidence="3" type="ORF">LVY65_08430</name>
</gene>
<comment type="caution">
    <text evidence="3">The sequence shown here is derived from an EMBL/GenBank/DDBJ whole genome shotgun (WGS) entry which is preliminary data.</text>
</comment>
<protein>
    <submittedName>
        <fullName evidence="3">Uncharacterized protein</fullName>
    </submittedName>
</protein>
<evidence type="ECO:0000256" key="1">
    <source>
        <dbReference type="SAM" id="MobiDB-lite"/>
    </source>
</evidence>
<accession>A0A9X1QK47</accession>
<feature type="signal peptide" evidence="2">
    <location>
        <begin position="1"/>
        <end position="22"/>
    </location>
</feature>
<evidence type="ECO:0000256" key="2">
    <source>
        <dbReference type="SAM" id="SignalP"/>
    </source>
</evidence>
<dbReference type="EMBL" id="JAKFGM010000002">
    <property type="protein sequence ID" value="MCF2515086.1"/>
    <property type="molecule type" value="Genomic_DNA"/>
</dbReference>
<keyword evidence="2" id="KW-0732">Signal</keyword>
<reference evidence="3" key="1">
    <citation type="submission" date="2022-01" db="EMBL/GenBank/DDBJ databases">
        <authorList>
            <person name="Jo J.-H."/>
            <person name="Im W.-T."/>
        </authorList>
    </citation>
    <scope>NUCLEOTIDE SEQUENCE</scope>
    <source>
        <strain evidence="3">G124</strain>
    </source>
</reference>
<feature type="region of interest" description="Disordered" evidence="1">
    <location>
        <begin position="362"/>
        <end position="397"/>
    </location>
</feature>
<name>A0A9X1QK47_9SPHN</name>
<dbReference type="RefSeq" id="WP_235067594.1">
    <property type="nucleotide sequence ID" value="NZ_JAKFGM010000002.1"/>
</dbReference>